<accession>A0A9D2LBR8</accession>
<evidence type="ECO:0000259" key="5">
    <source>
        <dbReference type="PROSITE" id="PS51078"/>
    </source>
</evidence>
<dbReference type="InterPro" id="IPR036388">
    <property type="entry name" value="WH-like_DNA-bd_sf"/>
</dbReference>
<dbReference type="GO" id="GO:0045892">
    <property type="term" value="P:negative regulation of DNA-templated transcription"/>
    <property type="evidence" value="ECO:0007669"/>
    <property type="project" value="TreeGrafter"/>
</dbReference>
<keyword evidence="2" id="KW-0238">DNA-binding</keyword>
<feature type="domain" description="IclR-ED" evidence="5">
    <location>
        <begin position="69"/>
        <end position="255"/>
    </location>
</feature>
<evidence type="ECO:0000259" key="4">
    <source>
        <dbReference type="PROSITE" id="PS51077"/>
    </source>
</evidence>
<evidence type="ECO:0000256" key="3">
    <source>
        <dbReference type="ARBA" id="ARBA00023163"/>
    </source>
</evidence>
<dbReference type="PROSITE" id="PS51078">
    <property type="entry name" value="ICLR_ED"/>
    <property type="match status" value="1"/>
</dbReference>
<dbReference type="GO" id="GO:0003677">
    <property type="term" value="F:DNA binding"/>
    <property type="evidence" value="ECO:0007669"/>
    <property type="project" value="UniProtKB-KW"/>
</dbReference>
<reference evidence="6" key="1">
    <citation type="journal article" date="2021" name="PeerJ">
        <title>Extensive microbial diversity within the chicken gut microbiome revealed by metagenomics and culture.</title>
        <authorList>
            <person name="Gilroy R."/>
            <person name="Ravi A."/>
            <person name="Getino M."/>
            <person name="Pursley I."/>
            <person name="Horton D.L."/>
            <person name="Alikhan N.F."/>
            <person name="Baker D."/>
            <person name="Gharbi K."/>
            <person name="Hall N."/>
            <person name="Watson M."/>
            <person name="Adriaenssens E.M."/>
            <person name="Foster-Nyarko E."/>
            <person name="Jarju S."/>
            <person name="Secka A."/>
            <person name="Antonio M."/>
            <person name="Oren A."/>
            <person name="Chaudhuri R.R."/>
            <person name="La Ragione R."/>
            <person name="Hildebrand F."/>
            <person name="Pallen M.J."/>
        </authorList>
    </citation>
    <scope>NUCLEOTIDE SEQUENCE</scope>
    <source>
        <strain evidence="6">ChiHjej13B12-24818</strain>
    </source>
</reference>
<dbReference type="InterPro" id="IPR005471">
    <property type="entry name" value="Tscrpt_reg_IclR_N"/>
</dbReference>
<dbReference type="AlphaFoldDB" id="A0A9D2LBR8"/>
<sequence>MEQMPAPHAAYPIRAVDRVCDILDALAEAGRPVSLPEVAAAAELPKSSTFRYLAALEARRYVERSAGGGEYQLGPAFRSPDAQGLAQLQEAAEPVLAALRDRMGETTNLGLLEGSTVVHAVVCESPQMMRLAARVGERGPVHATALGKAMCAALPEAQVRAMLSQHGLPAFTESTITDPNAYLAELETVREQGYGVDDQENQLAGRCVAVPLSGLPVPAAISVSAPAGRLPAREVRHVAQQLRRAAEEIVRALRE</sequence>
<keyword evidence="1" id="KW-0805">Transcription regulation</keyword>
<dbReference type="InterPro" id="IPR029016">
    <property type="entry name" value="GAF-like_dom_sf"/>
</dbReference>
<feature type="domain" description="HTH iclR-type" evidence="4">
    <location>
        <begin position="13"/>
        <end position="75"/>
    </location>
</feature>
<dbReference type="Pfam" id="PF01614">
    <property type="entry name" value="IclR_C"/>
    <property type="match status" value="1"/>
</dbReference>
<dbReference type="PROSITE" id="PS51077">
    <property type="entry name" value="HTH_ICLR"/>
    <property type="match status" value="1"/>
</dbReference>
<evidence type="ECO:0000256" key="1">
    <source>
        <dbReference type="ARBA" id="ARBA00023015"/>
    </source>
</evidence>
<name>A0A9D2LBR8_9MICO</name>
<dbReference type="InterPro" id="IPR014757">
    <property type="entry name" value="Tscrpt_reg_IclR_C"/>
</dbReference>
<organism evidence="6 7">
    <name type="scientific">Candidatus Brachybacterium merdavium</name>
    <dbReference type="NCBI Taxonomy" id="2838513"/>
    <lineage>
        <taxon>Bacteria</taxon>
        <taxon>Bacillati</taxon>
        <taxon>Actinomycetota</taxon>
        <taxon>Actinomycetes</taxon>
        <taxon>Micrococcales</taxon>
        <taxon>Dermabacteraceae</taxon>
        <taxon>Brachybacterium</taxon>
    </lineage>
</organism>
<dbReference type="Gene3D" id="3.30.450.40">
    <property type="match status" value="1"/>
</dbReference>
<reference evidence="6" key="2">
    <citation type="submission" date="2021-04" db="EMBL/GenBank/DDBJ databases">
        <authorList>
            <person name="Gilroy R."/>
        </authorList>
    </citation>
    <scope>NUCLEOTIDE SEQUENCE</scope>
    <source>
        <strain evidence="6">ChiHjej13B12-24818</strain>
    </source>
</reference>
<evidence type="ECO:0000313" key="6">
    <source>
        <dbReference type="EMBL" id="HJB09615.1"/>
    </source>
</evidence>
<dbReference type="Pfam" id="PF09339">
    <property type="entry name" value="HTH_IclR"/>
    <property type="match status" value="1"/>
</dbReference>
<dbReference type="InterPro" id="IPR036390">
    <property type="entry name" value="WH_DNA-bd_sf"/>
</dbReference>
<comment type="caution">
    <text evidence="6">The sequence shown here is derived from an EMBL/GenBank/DDBJ whole genome shotgun (WGS) entry which is preliminary data.</text>
</comment>
<dbReference type="EMBL" id="DWZH01000028">
    <property type="protein sequence ID" value="HJB09615.1"/>
    <property type="molecule type" value="Genomic_DNA"/>
</dbReference>
<evidence type="ECO:0000313" key="7">
    <source>
        <dbReference type="Proteomes" id="UP000823823"/>
    </source>
</evidence>
<evidence type="ECO:0000256" key="2">
    <source>
        <dbReference type="ARBA" id="ARBA00023125"/>
    </source>
</evidence>
<dbReference type="SUPFAM" id="SSF46785">
    <property type="entry name" value="Winged helix' DNA-binding domain"/>
    <property type="match status" value="1"/>
</dbReference>
<keyword evidence="3" id="KW-0804">Transcription</keyword>
<dbReference type="PANTHER" id="PTHR30136:SF24">
    <property type="entry name" value="HTH-TYPE TRANSCRIPTIONAL REPRESSOR ALLR"/>
    <property type="match status" value="1"/>
</dbReference>
<proteinExistence type="predicted"/>
<dbReference type="InterPro" id="IPR050707">
    <property type="entry name" value="HTH_MetabolicPath_Reg"/>
</dbReference>
<dbReference type="Gene3D" id="1.10.10.10">
    <property type="entry name" value="Winged helix-like DNA-binding domain superfamily/Winged helix DNA-binding domain"/>
    <property type="match status" value="1"/>
</dbReference>
<dbReference type="GO" id="GO:0003700">
    <property type="term" value="F:DNA-binding transcription factor activity"/>
    <property type="evidence" value="ECO:0007669"/>
    <property type="project" value="TreeGrafter"/>
</dbReference>
<dbReference type="SUPFAM" id="SSF55781">
    <property type="entry name" value="GAF domain-like"/>
    <property type="match status" value="1"/>
</dbReference>
<gene>
    <name evidence="6" type="ORF">H9786_03630</name>
</gene>
<dbReference type="PANTHER" id="PTHR30136">
    <property type="entry name" value="HELIX-TURN-HELIX TRANSCRIPTIONAL REGULATOR, ICLR FAMILY"/>
    <property type="match status" value="1"/>
</dbReference>
<dbReference type="Proteomes" id="UP000823823">
    <property type="component" value="Unassembled WGS sequence"/>
</dbReference>
<protein>
    <submittedName>
        <fullName evidence="6">IclR family transcriptional regulator</fullName>
    </submittedName>
</protein>
<dbReference type="SMART" id="SM00346">
    <property type="entry name" value="HTH_ICLR"/>
    <property type="match status" value="1"/>
</dbReference>